<dbReference type="Proteomes" id="UP000727056">
    <property type="component" value="Unassembled WGS sequence"/>
</dbReference>
<name>A0ABX1C5C1_9ACTN</name>
<protein>
    <submittedName>
        <fullName evidence="1">Uncharacterized protein</fullName>
    </submittedName>
</protein>
<dbReference type="EMBL" id="JAAVJC010000024">
    <property type="protein sequence ID" value="NJQ14414.1"/>
    <property type="molecule type" value="Genomic_DNA"/>
</dbReference>
<accession>A0ABX1C5C1</accession>
<organism evidence="1 2">
    <name type="scientific">Streptomyces bohaiensis</name>
    <dbReference type="NCBI Taxonomy" id="1431344"/>
    <lineage>
        <taxon>Bacteria</taxon>
        <taxon>Bacillati</taxon>
        <taxon>Actinomycetota</taxon>
        <taxon>Actinomycetes</taxon>
        <taxon>Kitasatosporales</taxon>
        <taxon>Streptomycetaceae</taxon>
        <taxon>Streptomyces</taxon>
    </lineage>
</organism>
<sequence>MLARLRSRQRPACRHLPPVLSPVVLPADAVHVGDVVIIGGRAQRVLDARRTYTGVQLGGRTWRVGVPHGTPMTVVRAITLSPPVTPEQPRRPWWRRHRH</sequence>
<dbReference type="RefSeq" id="WP_168087236.1">
    <property type="nucleotide sequence ID" value="NZ_BHZH01000381.1"/>
</dbReference>
<evidence type="ECO:0000313" key="2">
    <source>
        <dbReference type="Proteomes" id="UP000727056"/>
    </source>
</evidence>
<proteinExistence type="predicted"/>
<comment type="caution">
    <text evidence="1">The sequence shown here is derived from an EMBL/GenBank/DDBJ whole genome shotgun (WGS) entry which is preliminary data.</text>
</comment>
<evidence type="ECO:0000313" key="1">
    <source>
        <dbReference type="EMBL" id="NJQ14414.1"/>
    </source>
</evidence>
<reference evidence="1 2" key="1">
    <citation type="submission" date="2020-03" db="EMBL/GenBank/DDBJ databases">
        <title>Draft genome of Streptomyces sp. ventii, isolated from the Axial Seamount in the Pacific Ocean, and resequencing of the two type strains Streptomyces lonarensis strain NCL 716 and Streptomyces bohaiensis strain 11A07.</title>
        <authorList>
            <person name="Loughran R.M."/>
            <person name="Pfannmuller K.M."/>
            <person name="Wasson B.J."/>
            <person name="Deadmond M.C."/>
            <person name="Paddock B.E."/>
            <person name="Koyack M.J."/>
            <person name="Gallegos D.A."/>
            <person name="Mitchell E.A."/>
            <person name="Ushijima B."/>
            <person name="Saw J.H."/>
            <person name="Mcphail K.L."/>
            <person name="Videau P."/>
        </authorList>
    </citation>
    <scope>NUCLEOTIDE SEQUENCE [LARGE SCALE GENOMIC DNA]</scope>
    <source>
        <strain evidence="1 2">11A07</strain>
    </source>
</reference>
<gene>
    <name evidence="1" type="ORF">HCN52_05535</name>
</gene>
<keyword evidence="2" id="KW-1185">Reference proteome</keyword>